<dbReference type="InterPro" id="IPR022187">
    <property type="entry name" value="Conjug_transposon_TraM"/>
</dbReference>
<reference evidence="2 3" key="1">
    <citation type="submission" date="2019-08" db="EMBL/GenBank/DDBJ databases">
        <title>Genomes sequence of Algoriphagus aquimarinus ACAM450.</title>
        <authorList>
            <person name="Bowman J.P."/>
        </authorList>
    </citation>
    <scope>NUCLEOTIDE SEQUENCE [LARGE SCALE GENOMIC DNA]</scope>
    <source>
        <strain evidence="2 3">ACAM 450</strain>
    </source>
</reference>
<dbReference type="Pfam" id="PF12508">
    <property type="entry name" value="Transposon_TraM"/>
    <property type="match status" value="1"/>
</dbReference>
<protein>
    <submittedName>
        <fullName evidence="2">Conjugative transposon protein TraM</fullName>
    </submittedName>
</protein>
<dbReference type="OrthoDB" id="1453786at2"/>
<sequence>MKQTTEKQKRERKFLIALPLLTLPFLCLTFWVLGGGKGVQQSEQQIGLNMMLPEARIEATSPDKMESYKQAERKASQVREQIRMDPFANDLPVKVDTLLNFPLGSEQKNTLLETENAVQEKLADLQKLIDQPELNEVTAGKENQPIQRGISREAILDDPDLNRLESMMSAVMEPEMKDPEMERIDSMLDKLLDVQHPQRVQERLSETKALKREAVFAVSLDQDVPQAEDLYESDNLLGEQNGFYGLDSERKTPFSTILPAITAQVTTDQEVVSGASIELELTQSVFIQGVEFPKGTRVTGICSLNGERLNIEVASIRLDNLIIPVSLQAVDLDALAGIKIPNAITRDAVKQGAGDGIQSLNTMGMSSSWEAQASMAGMETIKGILSKKAKLVKVTVKAGHPLLLANLSGN</sequence>
<feature type="domain" description="Conjugative transposon TraM C-terminal" evidence="1">
    <location>
        <begin position="261"/>
        <end position="404"/>
    </location>
</feature>
<evidence type="ECO:0000259" key="1">
    <source>
        <dbReference type="Pfam" id="PF12508"/>
    </source>
</evidence>
<evidence type="ECO:0000313" key="2">
    <source>
        <dbReference type="EMBL" id="TXE04769.1"/>
    </source>
</evidence>
<dbReference type="Proteomes" id="UP000321935">
    <property type="component" value="Unassembled WGS sequence"/>
</dbReference>
<dbReference type="InterPro" id="IPR055407">
    <property type="entry name" value="TraM_C"/>
</dbReference>
<dbReference type="EMBL" id="VORW01000020">
    <property type="protein sequence ID" value="TXE04769.1"/>
    <property type="molecule type" value="Genomic_DNA"/>
</dbReference>
<organism evidence="2 3">
    <name type="scientific">Algoriphagus aquimarinus</name>
    <dbReference type="NCBI Taxonomy" id="237018"/>
    <lineage>
        <taxon>Bacteria</taxon>
        <taxon>Pseudomonadati</taxon>
        <taxon>Bacteroidota</taxon>
        <taxon>Cytophagia</taxon>
        <taxon>Cytophagales</taxon>
        <taxon>Cyclobacteriaceae</taxon>
        <taxon>Algoriphagus</taxon>
    </lineage>
</organism>
<dbReference type="AlphaFoldDB" id="A0A5C7ACN6"/>
<evidence type="ECO:0000313" key="3">
    <source>
        <dbReference type="Proteomes" id="UP000321935"/>
    </source>
</evidence>
<proteinExistence type="predicted"/>
<accession>A0A5C7ACN6</accession>
<dbReference type="NCBIfam" id="TIGR03779">
    <property type="entry name" value="Bac_Flav_CT_M"/>
    <property type="match status" value="1"/>
</dbReference>
<gene>
    <name evidence="2" type="primary">traM</name>
    <name evidence="2" type="ORF">ESV85_18690</name>
</gene>
<dbReference type="RefSeq" id="WP_146920313.1">
    <property type="nucleotide sequence ID" value="NZ_VORW01000020.1"/>
</dbReference>
<name>A0A5C7ACN6_9BACT</name>
<comment type="caution">
    <text evidence="2">The sequence shown here is derived from an EMBL/GenBank/DDBJ whole genome shotgun (WGS) entry which is preliminary data.</text>
</comment>